<feature type="transmembrane region" description="Helical" evidence="1">
    <location>
        <begin position="6"/>
        <end position="25"/>
    </location>
</feature>
<organism evidence="2 3">
    <name type="scientific">Allobacillus salarius</name>
    <dbReference type="NCBI Taxonomy" id="1955272"/>
    <lineage>
        <taxon>Bacteria</taxon>
        <taxon>Bacillati</taxon>
        <taxon>Bacillota</taxon>
        <taxon>Bacilli</taxon>
        <taxon>Bacillales</taxon>
        <taxon>Bacillaceae</taxon>
        <taxon>Allobacillus</taxon>
    </lineage>
</organism>
<reference evidence="2 3" key="1">
    <citation type="submission" date="2019-07" db="EMBL/GenBank/DDBJ databases">
        <title>Allobacillus sp. nov. SKP isolated from shrimp paste of Euphausiacea.</title>
        <authorList>
            <person name="Kanchanasin P."/>
            <person name="Tanasupawat S."/>
            <person name="Shi W."/>
            <person name="Wu L."/>
            <person name="Ma J."/>
        </authorList>
    </citation>
    <scope>NUCLEOTIDE SEQUENCE [LARGE SCALE GENOMIC DNA]</scope>
    <source>
        <strain evidence="2 3">SKP4-8</strain>
    </source>
</reference>
<protein>
    <submittedName>
        <fullName evidence="2">Uncharacterized protein</fullName>
    </submittedName>
</protein>
<accession>A0A556PNA3</accession>
<gene>
    <name evidence="2" type="ORF">FPQ13_06100</name>
</gene>
<dbReference type="RefSeq" id="WP_144088441.1">
    <property type="nucleotide sequence ID" value="NZ_VMHE01000007.1"/>
</dbReference>
<keyword evidence="1" id="KW-0812">Transmembrane</keyword>
<keyword evidence="1" id="KW-0472">Membrane</keyword>
<evidence type="ECO:0000313" key="2">
    <source>
        <dbReference type="EMBL" id="TSJ65876.1"/>
    </source>
</evidence>
<proteinExistence type="predicted"/>
<dbReference type="AlphaFoldDB" id="A0A556PNA3"/>
<name>A0A556PNA3_9BACI</name>
<keyword evidence="1" id="KW-1133">Transmembrane helix</keyword>
<sequence length="59" mass="6629">MFSLMLITFVFILVALVLSTWYSIVKIKRNSGSIGPWIALIVLIAVISVVIYLGIKYLK</sequence>
<dbReference type="EMBL" id="VMHE01000007">
    <property type="protein sequence ID" value="TSJ65876.1"/>
    <property type="molecule type" value="Genomic_DNA"/>
</dbReference>
<dbReference type="Proteomes" id="UP000316425">
    <property type="component" value="Unassembled WGS sequence"/>
</dbReference>
<keyword evidence="3" id="KW-1185">Reference proteome</keyword>
<comment type="caution">
    <text evidence="2">The sequence shown here is derived from an EMBL/GenBank/DDBJ whole genome shotgun (WGS) entry which is preliminary data.</text>
</comment>
<evidence type="ECO:0000313" key="3">
    <source>
        <dbReference type="Proteomes" id="UP000316425"/>
    </source>
</evidence>
<feature type="transmembrane region" description="Helical" evidence="1">
    <location>
        <begin position="37"/>
        <end position="55"/>
    </location>
</feature>
<evidence type="ECO:0000256" key="1">
    <source>
        <dbReference type="SAM" id="Phobius"/>
    </source>
</evidence>